<keyword evidence="3" id="KW-0378">Hydrolase</keyword>
<dbReference type="InterPro" id="IPR012340">
    <property type="entry name" value="NA-bd_OB-fold"/>
</dbReference>
<dbReference type="GO" id="GO:0005737">
    <property type="term" value="C:cytoplasm"/>
    <property type="evidence" value="ECO:0007669"/>
    <property type="project" value="TreeGrafter"/>
</dbReference>
<dbReference type="PANTHER" id="PTHR30001">
    <property type="entry name" value="RIBONUCLEASE"/>
    <property type="match status" value="1"/>
</dbReference>
<dbReference type="AlphaFoldDB" id="A0A4Q9DWZ1"/>
<evidence type="ECO:0000313" key="7">
    <source>
        <dbReference type="EMBL" id="TBL81624.1"/>
    </source>
</evidence>
<evidence type="ECO:0000259" key="6">
    <source>
        <dbReference type="PROSITE" id="PS50126"/>
    </source>
</evidence>
<dbReference type="SUPFAM" id="SSF50249">
    <property type="entry name" value="Nucleic acid-binding proteins"/>
    <property type="match status" value="1"/>
</dbReference>
<dbReference type="InterPro" id="IPR019307">
    <property type="entry name" value="RNA-bd_AU-1/RNase_E/G"/>
</dbReference>
<dbReference type="Gene3D" id="2.40.50.140">
    <property type="entry name" value="Nucleic acid-binding proteins"/>
    <property type="match status" value="1"/>
</dbReference>
<accession>A0A4Q9DWZ1</accession>
<dbReference type="Pfam" id="PF10150">
    <property type="entry name" value="RNase_E_G"/>
    <property type="match status" value="1"/>
</dbReference>
<keyword evidence="4" id="KW-0460">Magnesium</keyword>
<protein>
    <submittedName>
        <fullName evidence="7">Rne/Rng family ribonuclease</fullName>
    </submittedName>
</protein>
<dbReference type="SMART" id="SM00316">
    <property type="entry name" value="S1"/>
    <property type="match status" value="1"/>
</dbReference>
<dbReference type="NCBIfam" id="TIGR00757">
    <property type="entry name" value="RNaseEG"/>
    <property type="match status" value="1"/>
</dbReference>
<keyword evidence="8" id="KW-1185">Reference proteome</keyword>
<dbReference type="InterPro" id="IPR003029">
    <property type="entry name" value="S1_domain"/>
</dbReference>
<dbReference type="GO" id="GO:0046872">
    <property type="term" value="F:metal ion binding"/>
    <property type="evidence" value="ECO:0007669"/>
    <property type="project" value="UniProtKB-KW"/>
</dbReference>
<reference evidence="7 8" key="1">
    <citation type="submission" date="2019-02" db="EMBL/GenBank/DDBJ databases">
        <title>Paenibacillus sp. nov., isolated from surface-sterilized tissue of Thalictrum simplex L.</title>
        <authorList>
            <person name="Tuo L."/>
        </authorList>
    </citation>
    <scope>NUCLEOTIDE SEQUENCE [LARGE SCALE GENOMIC DNA]</scope>
    <source>
        <strain evidence="7 8">N2SHLJ1</strain>
    </source>
</reference>
<dbReference type="GO" id="GO:0003723">
    <property type="term" value="F:RNA binding"/>
    <property type="evidence" value="ECO:0007669"/>
    <property type="project" value="UniProtKB-KW"/>
</dbReference>
<evidence type="ECO:0000256" key="2">
    <source>
        <dbReference type="ARBA" id="ARBA00022723"/>
    </source>
</evidence>
<keyword evidence="5" id="KW-0694">RNA-binding</keyword>
<dbReference type="GO" id="GO:0016787">
    <property type="term" value="F:hydrolase activity"/>
    <property type="evidence" value="ECO:0007669"/>
    <property type="project" value="UniProtKB-KW"/>
</dbReference>
<dbReference type="Proteomes" id="UP000293142">
    <property type="component" value="Unassembled WGS sequence"/>
</dbReference>
<comment type="cofactor">
    <cofactor evidence="1">
        <name>Mg(2+)</name>
        <dbReference type="ChEBI" id="CHEBI:18420"/>
    </cofactor>
</comment>
<dbReference type="GO" id="GO:0004540">
    <property type="term" value="F:RNA nuclease activity"/>
    <property type="evidence" value="ECO:0007669"/>
    <property type="project" value="InterPro"/>
</dbReference>
<dbReference type="RefSeq" id="WP_131011411.1">
    <property type="nucleotide sequence ID" value="NZ_SIRE01000002.1"/>
</dbReference>
<organism evidence="7 8">
    <name type="scientific">Paenibacillus thalictri</name>
    <dbReference type="NCBI Taxonomy" id="2527873"/>
    <lineage>
        <taxon>Bacteria</taxon>
        <taxon>Bacillati</taxon>
        <taxon>Bacillota</taxon>
        <taxon>Bacilli</taxon>
        <taxon>Bacillales</taxon>
        <taxon>Paenibacillaceae</taxon>
        <taxon>Paenibacillus</taxon>
    </lineage>
</organism>
<dbReference type="EMBL" id="SIRE01000002">
    <property type="protein sequence ID" value="TBL81624.1"/>
    <property type="molecule type" value="Genomic_DNA"/>
</dbReference>
<proteinExistence type="predicted"/>
<evidence type="ECO:0000256" key="3">
    <source>
        <dbReference type="ARBA" id="ARBA00022801"/>
    </source>
</evidence>
<dbReference type="PANTHER" id="PTHR30001:SF0">
    <property type="entry name" value="RIBONUCLEASE G"/>
    <property type="match status" value="1"/>
</dbReference>
<name>A0A4Q9DWZ1_9BACL</name>
<evidence type="ECO:0000256" key="4">
    <source>
        <dbReference type="ARBA" id="ARBA00022842"/>
    </source>
</evidence>
<dbReference type="GO" id="GO:0006364">
    <property type="term" value="P:rRNA processing"/>
    <property type="evidence" value="ECO:0007669"/>
    <property type="project" value="TreeGrafter"/>
</dbReference>
<dbReference type="InterPro" id="IPR004659">
    <property type="entry name" value="RNase_E/G"/>
</dbReference>
<dbReference type="OrthoDB" id="9804278at2"/>
<comment type="caution">
    <text evidence="7">The sequence shown here is derived from an EMBL/GenBank/DDBJ whole genome shotgun (WGS) entry which is preliminary data.</text>
</comment>
<feature type="domain" description="S1 motif" evidence="6">
    <location>
        <begin position="38"/>
        <end position="116"/>
    </location>
</feature>
<dbReference type="PROSITE" id="PS50126">
    <property type="entry name" value="S1"/>
    <property type="match status" value="1"/>
</dbReference>
<evidence type="ECO:0000256" key="5">
    <source>
        <dbReference type="ARBA" id="ARBA00022884"/>
    </source>
</evidence>
<dbReference type="CDD" id="cd04453">
    <property type="entry name" value="S1_RNase_E"/>
    <property type="match status" value="1"/>
</dbReference>
<keyword evidence="2" id="KW-0479">Metal-binding</keyword>
<gene>
    <name evidence="7" type="ORF">EYB31_01060</name>
</gene>
<evidence type="ECO:0000313" key="8">
    <source>
        <dbReference type="Proteomes" id="UP000293142"/>
    </source>
</evidence>
<sequence>MKQIAVHCEEGFTRVALLEDGKLEEYYEEGQKHHHVAGSIYMGKVANVLPGMQAAFVDIGLQKNAFLYIDDLLPAHLEKQPKTKPPITDLVKEGDIITVQVVKEPVGTKGARITTHFSIPGRFGVYMPDAGYIGVSRKIGSEAERERLKGITEKLLQPEEGFIVRTVAEGESEQSLADDLQLLRRVWDSIRLEQAASVHAPRRLYSEPGLIHRLVRDLMKHDVDELVVSQQAILNDVVLLLRSLLPSFSRNIREYLGRQPLFLELGIDEQIYKAFSRKVWLDNGAYLVVDKTEALTVFDVNTGKYTGAIGLEQTVYEVNMAAAKEIARLLRLRDIGGLIVIDFIDMDAAEHRQQVVDMLEEQVKRDRTKTVIFGWTRLGLVELTRKKVRENRELQGLQDCQACGGSGKIRV</sequence>
<evidence type="ECO:0000256" key="1">
    <source>
        <dbReference type="ARBA" id="ARBA00001946"/>
    </source>
</evidence>